<dbReference type="Pfam" id="PF13505">
    <property type="entry name" value="OMP_b-brl"/>
    <property type="match status" value="1"/>
</dbReference>
<dbReference type="RefSeq" id="WP_322188577.1">
    <property type="nucleotide sequence ID" value="NZ_JAXLPB010000006.1"/>
</dbReference>
<evidence type="ECO:0000313" key="5">
    <source>
        <dbReference type="Proteomes" id="UP001294412"/>
    </source>
</evidence>
<reference evidence="4 5" key="1">
    <citation type="submission" date="2023-12" db="EMBL/GenBank/DDBJ databases">
        <title>Description of Novel Strain Fulvimarina sp. 2208YS6-2-32 isolated from Uroteuthis (Photololigo) edulis.</title>
        <authorList>
            <person name="Park J.-S."/>
        </authorList>
    </citation>
    <scope>NUCLEOTIDE SEQUENCE [LARGE SCALE GENOMIC DNA]</scope>
    <source>
        <strain evidence="4 5">2208YS6-2-32</strain>
    </source>
</reference>
<dbReference type="Proteomes" id="UP001294412">
    <property type="component" value="Unassembled WGS sequence"/>
</dbReference>
<evidence type="ECO:0000313" key="4">
    <source>
        <dbReference type="EMBL" id="MDY8110734.1"/>
    </source>
</evidence>
<evidence type="ECO:0000256" key="1">
    <source>
        <dbReference type="ARBA" id="ARBA00022729"/>
    </source>
</evidence>
<feature type="domain" description="Outer membrane protein beta-barrel" evidence="3">
    <location>
        <begin position="50"/>
        <end position="269"/>
    </location>
</feature>
<dbReference type="SUPFAM" id="SSF56925">
    <property type="entry name" value="OMPA-like"/>
    <property type="match status" value="1"/>
</dbReference>
<dbReference type="EMBL" id="JAXLPB010000006">
    <property type="protein sequence ID" value="MDY8110734.1"/>
    <property type="molecule type" value="Genomic_DNA"/>
</dbReference>
<keyword evidence="5" id="KW-1185">Reference proteome</keyword>
<name>A0ABU5I5T2_9HYPH</name>
<dbReference type="Gene3D" id="2.40.160.20">
    <property type="match status" value="1"/>
</dbReference>
<dbReference type="InterPro" id="IPR027385">
    <property type="entry name" value="Beta-barrel_OMP"/>
</dbReference>
<feature type="chain" id="PRO_5046236783" evidence="2">
    <location>
        <begin position="26"/>
        <end position="272"/>
    </location>
</feature>
<sequence length="272" mass="29986">MMNTTKFVTVLAASTCLWAVSHASAADLPPIYSTPIYEAAPELQPVEIGNGWYLRGDVGYAFESETDSQWTVDRWNPTFNSRFAQGQHDGAEIDGGAEVTVGAGYRFTDYVRADVTATRFETEATFNVDEFEVVRSADITAWQVMANAYVDLGTFVGLTPYVGGGVGSTHLKFEDNTCSYAGGGCDFGGAFRYASQETDDWRFTYSLMAGVSYDVSQNLKLDVGYRFSDIEGGQSSSATFTELASRDEYRLKHEDDGFERHAISVGLRYSLW</sequence>
<organism evidence="4 5">
    <name type="scientific">Fulvimarina uroteuthidis</name>
    <dbReference type="NCBI Taxonomy" id="3098149"/>
    <lineage>
        <taxon>Bacteria</taxon>
        <taxon>Pseudomonadati</taxon>
        <taxon>Pseudomonadota</taxon>
        <taxon>Alphaproteobacteria</taxon>
        <taxon>Hyphomicrobiales</taxon>
        <taxon>Aurantimonadaceae</taxon>
        <taxon>Fulvimarina</taxon>
    </lineage>
</organism>
<comment type="caution">
    <text evidence="4">The sequence shown here is derived from an EMBL/GenBank/DDBJ whole genome shotgun (WGS) entry which is preliminary data.</text>
</comment>
<proteinExistence type="predicted"/>
<evidence type="ECO:0000256" key="2">
    <source>
        <dbReference type="SAM" id="SignalP"/>
    </source>
</evidence>
<accession>A0ABU5I5T2</accession>
<keyword evidence="1 2" id="KW-0732">Signal</keyword>
<feature type="signal peptide" evidence="2">
    <location>
        <begin position="1"/>
        <end position="25"/>
    </location>
</feature>
<gene>
    <name evidence="4" type="ORF">U0C82_16450</name>
</gene>
<evidence type="ECO:0000259" key="3">
    <source>
        <dbReference type="Pfam" id="PF13505"/>
    </source>
</evidence>
<protein>
    <submittedName>
        <fullName evidence="4">Outer membrane protein</fullName>
    </submittedName>
</protein>
<dbReference type="InterPro" id="IPR011250">
    <property type="entry name" value="OMP/PagP_B-barrel"/>
</dbReference>